<evidence type="ECO:0000256" key="1">
    <source>
        <dbReference type="SAM" id="MobiDB-lite"/>
    </source>
</evidence>
<evidence type="ECO:0000313" key="4">
    <source>
        <dbReference type="Proteomes" id="UP001172155"/>
    </source>
</evidence>
<dbReference type="Pfam" id="PF25312">
    <property type="entry name" value="Allergen_Asp_f_4"/>
    <property type="match status" value="1"/>
</dbReference>
<evidence type="ECO:0008006" key="5">
    <source>
        <dbReference type="Google" id="ProtNLM"/>
    </source>
</evidence>
<comment type="caution">
    <text evidence="3">The sequence shown here is derived from an EMBL/GenBank/DDBJ whole genome shotgun (WGS) entry which is preliminary data.</text>
</comment>
<dbReference type="AlphaFoldDB" id="A0AA40KCP2"/>
<dbReference type="PANTHER" id="PTHR42039">
    <property type="entry name" value="PUTATIVE (AFU_ORTHOLOGUE AFUA_3G02940)-RELATED"/>
    <property type="match status" value="1"/>
</dbReference>
<dbReference type="EMBL" id="JAUKUD010000001">
    <property type="protein sequence ID" value="KAK0754348.1"/>
    <property type="molecule type" value="Genomic_DNA"/>
</dbReference>
<feature type="chain" id="PRO_5041311233" description="Allergen Asp f 4" evidence="2">
    <location>
        <begin position="19"/>
        <end position="305"/>
    </location>
</feature>
<dbReference type="GO" id="GO:0019863">
    <property type="term" value="F:IgE binding"/>
    <property type="evidence" value="ECO:0007669"/>
    <property type="project" value="InterPro"/>
</dbReference>
<gene>
    <name evidence="3" type="ORF">B0T18DRAFT_398991</name>
</gene>
<proteinExistence type="predicted"/>
<feature type="region of interest" description="Disordered" evidence="1">
    <location>
        <begin position="55"/>
        <end position="77"/>
    </location>
</feature>
<feature type="signal peptide" evidence="2">
    <location>
        <begin position="1"/>
        <end position="18"/>
    </location>
</feature>
<protein>
    <recommendedName>
        <fullName evidence="5">Allergen Asp f 4</fullName>
    </recommendedName>
</protein>
<evidence type="ECO:0000256" key="2">
    <source>
        <dbReference type="SAM" id="SignalP"/>
    </source>
</evidence>
<dbReference type="PANTHER" id="PTHR42039:SF1">
    <property type="entry name" value="PUTATIVE (AFU_ORTHOLOGUE AFUA_3G02940)-RELATED"/>
    <property type="match status" value="1"/>
</dbReference>
<dbReference type="Proteomes" id="UP001172155">
    <property type="component" value="Unassembled WGS sequence"/>
</dbReference>
<keyword evidence="4" id="KW-1185">Reference proteome</keyword>
<evidence type="ECO:0000313" key="3">
    <source>
        <dbReference type="EMBL" id="KAK0754348.1"/>
    </source>
</evidence>
<reference evidence="3" key="1">
    <citation type="submission" date="2023-06" db="EMBL/GenBank/DDBJ databases">
        <title>Genome-scale phylogeny and comparative genomics of the fungal order Sordariales.</title>
        <authorList>
            <consortium name="Lawrence Berkeley National Laboratory"/>
            <person name="Hensen N."/>
            <person name="Bonometti L."/>
            <person name="Westerberg I."/>
            <person name="Brannstrom I.O."/>
            <person name="Guillou S."/>
            <person name="Cros-Aarteil S."/>
            <person name="Calhoun S."/>
            <person name="Haridas S."/>
            <person name="Kuo A."/>
            <person name="Mondo S."/>
            <person name="Pangilinan J."/>
            <person name="Riley R."/>
            <person name="LaButti K."/>
            <person name="Andreopoulos B."/>
            <person name="Lipzen A."/>
            <person name="Chen C."/>
            <person name="Yanf M."/>
            <person name="Daum C."/>
            <person name="Ng V."/>
            <person name="Clum A."/>
            <person name="Steindorff A."/>
            <person name="Ohm R."/>
            <person name="Martin F."/>
            <person name="Silar P."/>
            <person name="Natvig D."/>
            <person name="Lalanne C."/>
            <person name="Gautier V."/>
            <person name="Ament-velasquez S.L."/>
            <person name="Kruys A."/>
            <person name="Hutchinson M.I."/>
            <person name="Powell A.J."/>
            <person name="Barry K."/>
            <person name="Miller A.N."/>
            <person name="Grigoriev I.V."/>
            <person name="Debuchy R."/>
            <person name="Gladieux P."/>
            <person name="Thoren M.H."/>
            <person name="Johannesson H."/>
        </authorList>
    </citation>
    <scope>NUCLEOTIDE SEQUENCE</scope>
    <source>
        <strain evidence="3">SMH3187-1</strain>
    </source>
</reference>
<dbReference type="InterPro" id="IPR038903">
    <property type="entry name" value="Allergen_Asp_f_4"/>
</dbReference>
<name>A0AA40KCP2_9PEZI</name>
<accession>A0AA40KCP2</accession>
<organism evidence="3 4">
    <name type="scientific">Schizothecium vesticola</name>
    <dbReference type="NCBI Taxonomy" id="314040"/>
    <lineage>
        <taxon>Eukaryota</taxon>
        <taxon>Fungi</taxon>
        <taxon>Dikarya</taxon>
        <taxon>Ascomycota</taxon>
        <taxon>Pezizomycotina</taxon>
        <taxon>Sordariomycetes</taxon>
        <taxon>Sordariomycetidae</taxon>
        <taxon>Sordariales</taxon>
        <taxon>Schizotheciaceae</taxon>
        <taxon>Schizothecium</taxon>
    </lineage>
</organism>
<keyword evidence="2" id="KW-0732">Signal</keyword>
<sequence length="305" mass="31776">MQLTHLLLLTGSVIGVVAHPSGHAHAHLHRAALEERAPPPRKQFVKNVRPKLKALKASSSASTTSAAPTAAPSVAAPPVAPAAPSAGKYIPFCSEGKGTSKAKRVTTAQVLYTGNTGTAAGCAWNSNMMIVPNDIANLYTYKQKYTNVASEPYEVVCFNKIGPTGGLTGMFDVAGQSPLRFLLSPGETKTVVTQEDTQAVCAFSPNKIQKTPLGQFAGNWAETDSGNRSNGKWSGADCSSLVAQHYNMDVPGCKICSSDTGNDCSIIKPGGVGINAYTKGMEELDGIGLNIPAGGYSMDIAVGYS</sequence>
<dbReference type="GO" id="GO:0005576">
    <property type="term" value="C:extracellular region"/>
    <property type="evidence" value="ECO:0007669"/>
    <property type="project" value="InterPro"/>
</dbReference>